<evidence type="ECO:0000256" key="2">
    <source>
        <dbReference type="ARBA" id="ARBA00009743"/>
    </source>
</evidence>
<evidence type="ECO:0000256" key="4">
    <source>
        <dbReference type="ARBA" id="ARBA00022729"/>
    </source>
</evidence>
<dbReference type="GO" id="GO:0005975">
    <property type="term" value="P:carbohydrate metabolic process"/>
    <property type="evidence" value="ECO:0007669"/>
    <property type="project" value="InterPro"/>
</dbReference>
<dbReference type="EMBL" id="CM007370">
    <property type="protein sequence ID" value="OIW03555.1"/>
    <property type="molecule type" value="Genomic_DNA"/>
</dbReference>
<dbReference type="Gramene" id="OIW03555">
    <property type="protein sequence ID" value="OIW03555"/>
    <property type="gene ID" value="TanjilG_30975"/>
</dbReference>
<evidence type="ECO:0000256" key="9">
    <source>
        <dbReference type="SAM" id="SignalP"/>
    </source>
</evidence>
<dbReference type="EC" id="3.2.1.22" evidence="3 8"/>
<accession>A0A1J7HSW7</accession>
<dbReference type="Pfam" id="PF16499">
    <property type="entry name" value="Melibiase_2"/>
    <property type="match status" value="1"/>
</dbReference>
<dbReference type="Gene3D" id="2.60.40.1180">
    <property type="entry name" value="Golgi alpha-mannosidase II"/>
    <property type="match status" value="1"/>
</dbReference>
<dbReference type="AlphaFoldDB" id="A0A1J7HSW7"/>
<feature type="chain" id="PRO_5013108844" description="Alpha-galactosidase" evidence="9">
    <location>
        <begin position="21"/>
        <end position="402"/>
    </location>
</feature>
<dbReference type="InterPro" id="IPR000111">
    <property type="entry name" value="Glyco_hydro_27/36_CS"/>
</dbReference>
<dbReference type="PROSITE" id="PS00512">
    <property type="entry name" value="ALPHA_GALACTOSIDASE"/>
    <property type="match status" value="1"/>
</dbReference>
<keyword evidence="5 8" id="KW-0378">Hydrolase</keyword>
<feature type="signal peptide" evidence="9">
    <location>
        <begin position="1"/>
        <end position="20"/>
    </location>
</feature>
<evidence type="ECO:0000256" key="8">
    <source>
        <dbReference type="RuleBase" id="RU361168"/>
    </source>
</evidence>
<evidence type="ECO:0000256" key="3">
    <source>
        <dbReference type="ARBA" id="ARBA00012755"/>
    </source>
</evidence>
<dbReference type="Gene3D" id="3.20.20.70">
    <property type="entry name" value="Aldolase class I"/>
    <property type="match status" value="1"/>
</dbReference>
<keyword evidence="12" id="KW-1185">Reference proteome</keyword>
<sequence>MVTGIAFLLVILDNSSTSSARLLLNRTMVMSKEHVRRNLLDNGIGHTPPMGWNSWNHFGCNINEEIIRETADAMVSTGLAALGYQYINIDDCWGELNRDSEGNMVAKASTFPSGMKALADYVHSKGLKLGIYSDAGNLTCSQQMPGSLGHEDQDAKTFASWGIDYLKYDNCANNGISPKERYPPMSEALLNTGRPIFFSLCEWGQEDPATWGKSVGNSWRTTGDIEDNWDSMTSRADINDQWASYAGPGGWNDPDMLEVGNGGMTTEEYRAHFSIWALAKAPLLIGCDIRTLDVTTQELLNNSEVIAVNQDNLGVQGKKVKSMDGLEVWAGPLSDNKVAVVIWNRNSYTATVTASFSDIGLESGTSVDARDLWDHSTQSSVSGEISAQLDSHACKMYVLTRN</sequence>
<dbReference type="FunFam" id="3.20.20.70:FF:000093">
    <property type="entry name" value="Alpha-galactosidase"/>
    <property type="match status" value="1"/>
</dbReference>
<evidence type="ECO:0000313" key="12">
    <source>
        <dbReference type="Proteomes" id="UP000188354"/>
    </source>
</evidence>
<reference evidence="11 12" key="1">
    <citation type="journal article" date="2017" name="Plant Biotechnol. J.">
        <title>A comprehensive draft genome sequence for lupin (Lupinus angustifolius), an emerging health food: insights into plant-microbe interactions and legume evolution.</title>
        <authorList>
            <person name="Hane J.K."/>
            <person name="Ming Y."/>
            <person name="Kamphuis L.G."/>
            <person name="Nelson M.N."/>
            <person name="Garg G."/>
            <person name="Atkins C.A."/>
            <person name="Bayer P.E."/>
            <person name="Bravo A."/>
            <person name="Bringans S."/>
            <person name="Cannon S."/>
            <person name="Edwards D."/>
            <person name="Foley R."/>
            <person name="Gao L.L."/>
            <person name="Harrison M.J."/>
            <person name="Huang W."/>
            <person name="Hurgobin B."/>
            <person name="Li S."/>
            <person name="Liu C.W."/>
            <person name="McGrath A."/>
            <person name="Morahan G."/>
            <person name="Murray J."/>
            <person name="Weller J."/>
            <person name="Jian J."/>
            <person name="Singh K.B."/>
        </authorList>
    </citation>
    <scope>NUCLEOTIDE SEQUENCE [LARGE SCALE GENOMIC DNA]</scope>
    <source>
        <strain evidence="12">cv. Tanjil</strain>
        <tissue evidence="11">Whole plant</tissue>
    </source>
</reference>
<keyword evidence="4 9" id="KW-0732">Signal</keyword>
<dbReference type="InterPro" id="IPR017853">
    <property type="entry name" value="GH"/>
</dbReference>
<evidence type="ECO:0000256" key="5">
    <source>
        <dbReference type="ARBA" id="ARBA00022801"/>
    </source>
</evidence>
<dbReference type="Pfam" id="PF17801">
    <property type="entry name" value="Melibiase_C"/>
    <property type="match status" value="1"/>
</dbReference>
<keyword evidence="7 8" id="KW-0326">Glycosidase</keyword>
<dbReference type="PRINTS" id="PR00740">
    <property type="entry name" value="GLHYDRLASE27"/>
</dbReference>
<dbReference type="OMA" id="NIIDWFF"/>
<dbReference type="FunFam" id="2.60.40.1180:FF:000008">
    <property type="entry name" value="Alpha-galactosidase"/>
    <property type="match status" value="1"/>
</dbReference>
<evidence type="ECO:0000256" key="1">
    <source>
        <dbReference type="ARBA" id="ARBA00001255"/>
    </source>
</evidence>
<dbReference type="PANTHER" id="PTHR11452:SF33">
    <property type="entry name" value="ALPHA-GALACTOSIDASE 2"/>
    <property type="match status" value="1"/>
</dbReference>
<comment type="similarity">
    <text evidence="2 8">Belongs to the glycosyl hydrolase 27 family.</text>
</comment>
<proteinExistence type="inferred from homology"/>
<dbReference type="InterPro" id="IPR041233">
    <property type="entry name" value="Melibiase_C"/>
</dbReference>
<comment type="catalytic activity">
    <reaction evidence="1 8">
        <text>Hydrolysis of terminal, non-reducing alpha-D-galactose residues in alpha-D-galactosides, including galactose oligosaccharides, galactomannans and galactolipids.</text>
        <dbReference type="EC" id="3.2.1.22"/>
    </reaction>
</comment>
<dbReference type="SUPFAM" id="SSF51445">
    <property type="entry name" value="(Trans)glycosidases"/>
    <property type="match status" value="1"/>
</dbReference>
<dbReference type="InterPro" id="IPR013780">
    <property type="entry name" value="Glyco_hydro_b"/>
</dbReference>
<dbReference type="Proteomes" id="UP000188354">
    <property type="component" value="Chromosome LG10"/>
</dbReference>
<dbReference type="GO" id="GO:0009505">
    <property type="term" value="C:plant-type cell wall"/>
    <property type="evidence" value="ECO:0007669"/>
    <property type="project" value="TreeGrafter"/>
</dbReference>
<dbReference type="InterPro" id="IPR002241">
    <property type="entry name" value="Glyco_hydro_27"/>
</dbReference>
<feature type="domain" description="Alpha galactosidase C-terminal" evidence="10">
    <location>
        <begin position="324"/>
        <end position="399"/>
    </location>
</feature>
<dbReference type="SUPFAM" id="SSF51011">
    <property type="entry name" value="Glycosyl hydrolase domain"/>
    <property type="match status" value="1"/>
</dbReference>
<organism evidence="11 12">
    <name type="scientific">Lupinus angustifolius</name>
    <name type="common">Narrow-leaved blue lupine</name>
    <dbReference type="NCBI Taxonomy" id="3871"/>
    <lineage>
        <taxon>Eukaryota</taxon>
        <taxon>Viridiplantae</taxon>
        <taxon>Streptophyta</taxon>
        <taxon>Embryophyta</taxon>
        <taxon>Tracheophyta</taxon>
        <taxon>Spermatophyta</taxon>
        <taxon>Magnoliopsida</taxon>
        <taxon>eudicotyledons</taxon>
        <taxon>Gunneridae</taxon>
        <taxon>Pentapetalae</taxon>
        <taxon>rosids</taxon>
        <taxon>fabids</taxon>
        <taxon>Fabales</taxon>
        <taxon>Fabaceae</taxon>
        <taxon>Papilionoideae</taxon>
        <taxon>50 kb inversion clade</taxon>
        <taxon>genistoids sensu lato</taxon>
        <taxon>core genistoids</taxon>
        <taxon>Genisteae</taxon>
        <taxon>Lupinus</taxon>
    </lineage>
</organism>
<evidence type="ECO:0000259" key="10">
    <source>
        <dbReference type="Pfam" id="PF17801"/>
    </source>
</evidence>
<protein>
    <recommendedName>
        <fullName evidence="3 8">Alpha-galactosidase</fullName>
        <ecNumber evidence="3 8">3.2.1.22</ecNumber>
    </recommendedName>
    <alternativeName>
        <fullName evidence="8">Melibiase</fullName>
    </alternativeName>
</protein>
<dbReference type="InterPro" id="IPR013785">
    <property type="entry name" value="Aldolase_TIM"/>
</dbReference>
<evidence type="ECO:0000256" key="7">
    <source>
        <dbReference type="ARBA" id="ARBA00023295"/>
    </source>
</evidence>
<dbReference type="GO" id="GO:0004557">
    <property type="term" value="F:alpha-galactosidase activity"/>
    <property type="evidence" value="ECO:0007669"/>
    <property type="project" value="UniProtKB-EC"/>
</dbReference>
<name>A0A1J7HSW7_LUPAN</name>
<gene>
    <name evidence="11" type="ORF">TanjilG_30975</name>
</gene>
<dbReference type="CDD" id="cd14792">
    <property type="entry name" value="GH27"/>
    <property type="match status" value="1"/>
</dbReference>
<evidence type="ECO:0000313" key="11">
    <source>
        <dbReference type="EMBL" id="OIW03555.1"/>
    </source>
</evidence>
<dbReference type="STRING" id="3871.A0A1J7HSW7"/>
<keyword evidence="6 8" id="KW-1015">Disulfide bond</keyword>
<evidence type="ECO:0000256" key="6">
    <source>
        <dbReference type="ARBA" id="ARBA00023157"/>
    </source>
</evidence>
<dbReference type="PANTHER" id="PTHR11452">
    <property type="entry name" value="ALPHA-GALACTOSIDASE/ALPHA-N-ACETYLGALACTOSAMINIDASE"/>
    <property type="match status" value="1"/>
</dbReference>